<reference evidence="5 6" key="2">
    <citation type="submission" date="2014-06" db="EMBL/GenBank/DDBJ databases">
        <title>Genetic determinant of reutericyclin biosynthesis of Lactobacillus reuteri.</title>
        <authorList>
            <person name="Lin X."/>
            <person name="Duar R."/>
            <person name="Walter J."/>
            <person name="Gaenzle M."/>
        </authorList>
    </citation>
    <scope>NUCLEOTIDE SEQUENCE [LARGE SCALE GENOMIC DNA]</scope>
    <source>
        <strain evidence="5 6">LTH2584</strain>
    </source>
</reference>
<dbReference type="PATRIC" id="fig|1598.90.peg.286"/>
<reference evidence="3" key="3">
    <citation type="journal article" date="2015" name="Appl. Environ. Microbiol.">
        <title>Genetic Determinants of Reutericyclin Biosynthesis in Lactobacillus reuteri.</title>
        <authorList>
            <person name="Lin X.B."/>
            <person name="Lohans C.T."/>
            <person name="Duar R."/>
            <person name="Zheng J."/>
            <person name="Vederas J.C."/>
            <person name="Walter J."/>
            <person name="Ganzle M."/>
        </authorList>
    </citation>
    <scope>NUCLEOTIDE SEQUENCE</scope>
    <source>
        <strain evidence="4">LTH5448</strain>
        <strain evidence="3">TMW1.656</strain>
    </source>
</reference>
<dbReference type="SUPFAM" id="SSF56214">
    <property type="entry name" value="4'-phosphopantetheinyl transferase"/>
    <property type="match status" value="1"/>
</dbReference>
<keyword evidence="1" id="KW-0808">Transferase</keyword>
<dbReference type="RefSeq" id="WP_035152902.1">
    <property type="nucleotide sequence ID" value="NZ_JOOG01000036.1"/>
</dbReference>
<dbReference type="GO" id="GO:0000287">
    <property type="term" value="F:magnesium ion binding"/>
    <property type="evidence" value="ECO:0007669"/>
    <property type="project" value="InterPro"/>
</dbReference>
<dbReference type="Gene3D" id="3.90.470.20">
    <property type="entry name" value="4'-phosphopantetheinyl transferase domain"/>
    <property type="match status" value="2"/>
</dbReference>
<evidence type="ECO:0000256" key="1">
    <source>
        <dbReference type="ARBA" id="ARBA00022679"/>
    </source>
</evidence>
<dbReference type="Pfam" id="PF01648">
    <property type="entry name" value="ACPS"/>
    <property type="match status" value="1"/>
</dbReference>
<sequence>MIIIIKKKFNIREYQVQLKFFKQMYHDKKISIKDFNRILNIKNKYHRLQSILARNLLISYFDSKKISDYKLTSSLKNVPLVIGGDNPIFISISHSKNLITVAIANRRIGIDTEYILKPFPSILRSKWNSKNYIYPYRTWTSIESYLKYLGIGLTKDLTTINIAFKNTNQNIVIDKGTKKVFSSVTLKEKDYLITVTQKNYFSMDDIKTITYA</sequence>
<dbReference type="Proteomes" id="UP000027731">
    <property type="component" value="Unassembled WGS sequence"/>
</dbReference>
<evidence type="ECO:0000313" key="3">
    <source>
        <dbReference type="EMBL" id="AJO68337.1"/>
    </source>
</evidence>
<dbReference type="GO" id="GO:0008897">
    <property type="term" value="F:holo-[acyl-carrier-protein] synthase activity"/>
    <property type="evidence" value="ECO:0007669"/>
    <property type="project" value="InterPro"/>
</dbReference>
<dbReference type="EMBL" id="KJ659888">
    <property type="protein sequence ID" value="AJO68345.1"/>
    <property type="molecule type" value="Genomic_DNA"/>
</dbReference>
<evidence type="ECO:0000313" key="4">
    <source>
        <dbReference type="EMBL" id="AJO68345.1"/>
    </source>
</evidence>
<dbReference type="EMBL" id="JOSX01000007">
    <property type="protein sequence ID" value="KEK16435.1"/>
    <property type="molecule type" value="Genomic_DNA"/>
</dbReference>
<reference evidence="3" key="1">
    <citation type="submission" date="2014-04" db="EMBL/GenBank/DDBJ databases">
        <authorList>
            <person name="Gaenzle M."/>
            <person name="Walter J."/>
            <person name="Duar R."/>
            <person name="Lohans C."/>
            <person name="Vederas J."/>
        </authorList>
    </citation>
    <scope>NUCLEOTIDE SEQUENCE</scope>
    <source>
        <strain evidence="4">LTH5448</strain>
        <strain evidence="3">TMW1.656</strain>
    </source>
</reference>
<protein>
    <submittedName>
        <fullName evidence="3">RtcPP</fullName>
    </submittedName>
</protein>
<proteinExistence type="predicted"/>
<dbReference type="AlphaFoldDB" id="A0A073K3H3"/>
<dbReference type="InterPro" id="IPR008278">
    <property type="entry name" value="4-PPantetheinyl_Trfase_dom"/>
</dbReference>
<feature type="domain" description="4'-phosphopantetheinyl transferase" evidence="2">
    <location>
        <begin position="132"/>
        <end position="195"/>
    </location>
</feature>
<organism evidence="5 6">
    <name type="scientific">Limosilactobacillus reuteri</name>
    <name type="common">Lactobacillus reuteri</name>
    <dbReference type="NCBI Taxonomy" id="1598"/>
    <lineage>
        <taxon>Bacteria</taxon>
        <taxon>Bacillati</taxon>
        <taxon>Bacillota</taxon>
        <taxon>Bacilli</taxon>
        <taxon>Lactobacillales</taxon>
        <taxon>Lactobacillaceae</taxon>
        <taxon>Limosilactobacillus</taxon>
    </lineage>
</organism>
<evidence type="ECO:0000259" key="2">
    <source>
        <dbReference type="Pfam" id="PF01648"/>
    </source>
</evidence>
<evidence type="ECO:0000313" key="6">
    <source>
        <dbReference type="Proteomes" id="UP000027731"/>
    </source>
</evidence>
<dbReference type="InterPro" id="IPR037143">
    <property type="entry name" value="4-PPantetheinyl_Trfase_dom_sf"/>
</dbReference>
<gene>
    <name evidence="3" type="primary">rtcPP</name>
    <name evidence="5" type="ORF">LR3_05925</name>
</gene>
<dbReference type="EMBL" id="KJ659887">
    <property type="protein sequence ID" value="AJO68337.1"/>
    <property type="molecule type" value="Genomic_DNA"/>
</dbReference>
<name>A0A073K3H3_LIMRT</name>
<evidence type="ECO:0000313" key="5">
    <source>
        <dbReference type="EMBL" id="KEK16435.1"/>
    </source>
</evidence>
<accession>A0A073K3H3</accession>